<keyword evidence="4" id="KW-0808">Transferase</keyword>
<feature type="transmembrane region" description="Helical" evidence="8">
    <location>
        <begin position="286"/>
        <end position="306"/>
    </location>
</feature>
<keyword evidence="3" id="KW-0328">Glycosyltransferase</keyword>
<dbReference type="GO" id="GO:0016763">
    <property type="term" value="F:pentosyltransferase activity"/>
    <property type="evidence" value="ECO:0007669"/>
    <property type="project" value="TreeGrafter"/>
</dbReference>
<dbReference type="InterPro" id="IPR050297">
    <property type="entry name" value="LipidA_mod_glycosyltrf_83"/>
</dbReference>
<evidence type="ECO:0000256" key="8">
    <source>
        <dbReference type="SAM" id="Phobius"/>
    </source>
</evidence>
<dbReference type="GO" id="GO:0005886">
    <property type="term" value="C:plasma membrane"/>
    <property type="evidence" value="ECO:0007669"/>
    <property type="project" value="UniProtKB-SubCell"/>
</dbReference>
<dbReference type="PANTHER" id="PTHR33908:SF9">
    <property type="entry name" value="BLL5595 PROTEIN"/>
    <property type="match status" value="1"/>
</dbReference>
<accession>A0A371B3Z9</accession>
<evidence type="ECO:0000256" key="1">
    <source>
        <dbReference type="ARBA" id="ARBA00004651"/>
    </source>
</evidence>
<dbReference type="RefSeq" id="WP_115518446.1">
    <property type="nucleotide sequence ID" value="NZ_QRGO01000002.1"/>
</dbReference>
<feature type="transmembrane region" description="Helical" evidence="8">
    <location>
        <begin position="168"/>
        <end position="190"/>
    </location>
</feature>
<dbReference type="InterPro" id="IPR038731">
    <property type="entry name" value="RgtA/B/C-like"/>
</dbReference>
<keyword evidence="2" id="KW-1003">Cell membrane</keyword>
<reference evidence="11" key="1">
    <citation type="submission" date="2018-08" db="EMBL/GenBank/DDBJ databases">
        <authorList>
            <person name="Kim S.-J."/>
            <person name="Jung G.-Y."/>
        </authorList>
    </citation>
    <scope>NUCLEOTIDE SEQUENCE [LARGE SCALE GENOMIC DNA]</scope>
    <source>
        <strain evidence="11">GY_H</strain>
    </source>
</reference>
<feature type="transmembrane region" description="Helical" evidence="8">
    <location>
        <begin position="80"/>
        <end position="98"/>
    </location>
</feature>
<feature type="transmembrane region" description="Helical" evidence="8">
    <location>
        <begin position="17"/>
        <end position="39"/>
    </location>
</feature>
<evidence type="ECO:0000313" key="11">
    <source>
        <dbReference type="Proteomes" id="UP000263993"/>
    </source>
</evidence>
<dbReference type="Pfam" id="PF13231">
    <property type="entry name" value="PMT_2"/>
    <property type="match status" value="1"/>
</dbReference>
<evidence type="ECO:0000259" key="9">
    <source>
        <dbReference type="Pfam" id="PF13231"/>
    </source>
</evidence>
<evidence type="ECO:0000256" key="2">
    <source>
        <dbReference type="ARBA" id="ARBA00022475"/>
    </source>
</evidence>
<evidence type="ECO:0000256" key="7">
    <source>
        <dbReference type="ARBA" id="ARBA00023136"/>
    </source>
</evidence>
<comment type="subcellular location">
    <subcellularLocation>
        <location evidence="1">Cell membrane</location>
        <topology evidence="1">Multi-pass membrane protein</topology>
    </subcellularLocation>
</comment>
<dbReference type="AlphaFoldDB" id="A0A371B3Z9"/>
<name>A0A371B3Z9_9BRAD</name>
<gene>
    <name evidence="10" type="ORF">DXH78_17245</name>
</gene>
<dbReference type="Proteomes" id="UP000263993">
    <property type="component" value="Unassembled WGS sequence"/>
</dbReference>
<evidence type="ECO:0000256" key="3">
    <source>
        <dbReference type="ARBA" id="ARBA00022676"/>
    </source>
</evidence>
<protein>
    <recommendedName>
        <fullName evidence="9">Glycosyltransferase RgtA/B/C/D-like domain-containing protein</fullName>
    </recommendedName>
</protein>
<feature type="transmembrane region" description="Helical" evidence="8">
    <location>
        <begin position="241"/>
        <end position="265"/>
    </location>
</feature>
<evidence type="ECO:0000256" key="5">
    <source>
        <dbReference type="ARBA" id="ARBA00022692"/>
    </source>
</evidence>
<feature type="domain" description="Glycosyltransferase RgtA/B/C/D-like" evidence="9">
    <location>
        <begin position="63"/>
        <end position="219"/>
    </location>
</feature>
<keyword evidence="7 8" id="KW-0472">Membrane</keyword>
<keyword evidence="11" id="KW-1185">Reference proteome</keyword>
<feature type="transmembrane region" description="Helical" evidence="8">
    <location>
        <begin position="130"/>
        <end position="148"/>
    </location>
</feature>
<evidence type="ECO:0000256" key="6">
    <source>
        <dbReference type="ARBA" id="ARBA00022989"/>
    </source>
</evidence>
<keyword evidence="6 8" id="KW-1133">Transmembrane helix</keyword>
<dbReference type="EMBL" id="QRGO01000002">
    <property type="protein sequence ID" value="RDV02325.1"/>
    <property type="molecule type" value="Genomic_DNA"/>
</dbReference>
<keyword evidence="5 8" id="KW-0812">Transmembrane</keyword>
<feature type="transmembrane region" description="Helical" evidence="8">
    <location>
        <begin position="104"/>
        <end position="123"/>
    </location>
</feature>
<feature type="transmembrane region" description="Helical" evidence="8">
    <location>
        <begin position="359"/>
        <end position="380"/>
    </location>
</feature>
<feature type="transmembrane region" description="Helical" evidence="8">
    <location>
        <begin position="326"/>
        <end position="347"/>
    </location>
</feature>
<dbReference type="OrthoDB" id="7955969at2"/>
<feature type="transmembrane region" description="Helical" evidence="8">
    <location>
        <begin position="45"/>
        <end position="68"/>
    </location>
</feature>
<dbReference type="GO" id="GO:0009103">
    <property type="term" value="P:lipopolysaccharide biosynthetic process"/>
    <property type="evidence" value="ECO:0007669"/>
    <property type="project" value="UniProtKB-ARBA"/>
</dbReference>
<feature type="transmembrane region" description="Helical" evidence="8">
    <location>
        <begin position="202"/>
        <end position="221"/>
    </location>
</feature>
<comment type="caution">
    <text evidence="10">The sequence shown here is derived from an EMBL/GenBank/DDBJ whole genome shotgun (WGS) entry which is preliminary data.</text>
</comment>
<evidence type="ECO:0000256" key="4">
    <source>
        <dbReference type="ARBA" id="ARBA00022679"/>
    </source>
</evidence>
<dbReference type="PANTHER" id="PTHR33908">
    <property type="entry name" value="MANNOSYLTRANSFERASE YKCB-RELATED"/>
    <property type="match status" value="1"/>
</dbReference>
<proteinExistence type="predicted"/>
<evidence type="ECO:0000313" key="10">
    <source>
        <dbReference type="EMBL" id="RDV02325.1"/>
    </source>
</evidence>
<sequence>MHHVSLIIEFLRGRPKVVFWFVALSQGVLWTLIPALFYSSPPGDVPLVLAVGHEFLLGSYLGPPLAFWLAEIVFRAGGTFALYALSQVCIVVALWAVFTLGRSLVGTRHAVLAILLMAGIAAFTIPSPDFGPAVLAIPLWALAMMHYWRALGEGKRGSWFLLGVDLGLLLLTHYAGIVLVLLLILFTPLTRRGRAALRYPEPWLALLLLLVVIFPHAAWLVRSYPVVATTLRDSAVRSSALWFAGALIAVHLGLLLLAVLSSGLGRGRNERAPEIDRSPVEPAARGFVYFFALAPALVVIALAVIGERVPQAALLSSFGSLTTWSVLAPLVLLSGMAVVLAAGDRVLIYRERLVSSSWLALLVAPPLLIAISLFVVPWVFARDNRLAQPSGAEAQFFAETYQRRTGKPLQYVSGDARLAPLIAMMAPAGPQGRPHVFFAWAPQRSPWVSVDDVAANGGVLVWPAAANNAVPEDLRTQFPGLVPELPRQFDRAVQGRLPPVRIGWAVLRPPAQ</sequence>
<organism evidence="10 11">
    <name type="scientific">Undibacter mobilis</name>
    <dbReference type="NCBI Taxonomy" id="2292256"/>
    <lineage>
        <taxon>Bacteria</taxon>
        <taxon>Pseudomonadati</taxon>
        <taxon>Pseudomonadota</taxon>
        <taxon>Alphaproteobacteria</taxon>
        <taxon>Hyphomicrobiales</taxon>
        <taxon>Nitrobacteraceae</taxon>
        <taxon>Undibacter</taxon>
    </lineage>
</organism>